<feature type="domain" description="Pyridoxamine 5'-phosphate oxidase N-terminal" evidence="8">
    <location>
        <begin position="33"/>
        <end position="158"/>
    </location>
</feature>
<feature type="binding site" evidence="5 7">
    <location>
        <position position="104"/>
    </location>
    <ligand>
        <name>FMN</name>
        <dbReference type="ChEBI" id="CHEBI:58210"/>
    </ligand>
</feature>
<comment type="cofactor">
    <cofactor evidence="5 7">
        <name>FMN</name>
        <dbReference type="ChEBI" id="CHEBI:58210"/>
    </cofactor>
    <text evidence="5 7">Binds 1 FMN per subunit.</text>
</comment>
<feature type="binding site" evidence="6">
    <location>
        <begin position="7"/>
        <end position="10"/>
    </location>
    <ligand>
        <name>substrate</name>
    </ligand>
</feature>
<feature type="binding site" evidence="5 7">
    <location>
        <begin position="60"/>
        <end position="65"/>
    </location>
    <ligand>
        <name>FMN</name>
        <dbReference type="ChEBI" id="CHEBI:58210"/>
    </ligand>
</feature>
<evidence type="ECO:0000259" key="9">
    <source>
        <dbReference type="Pfam" id="PF10590"/>
    </source>
</evidence>
<dbReference type="InterPro" id="IPR000659">
    <property type="entry name" value="Pyridox_Oxase"/>
</dbReference>
<comment type="function">
    <text evidence="5">Catalyzes the oxidation of either pyridoxine 5'-phosphate (PNP) or pyridoxamine 5'-phosphate (PMP) into pyridoxal 5'-phosphate (PLP).</text>
</comment>
<feature type="binding site" evidence="5 6">
    <location>
        <position position="122"/>
    </location>
    <ligand>
        <name>substrate</name>
    </ligand>
</feature>
<evidence type="ECO:0000256" key="6">
    <source>
        <dbReference type="PIRSR" id="PIRSR000190-1"/>
    </source>
</evidence>
<evidence type="ECO:0000256" key="1">
    <source>
        <dbReference type="ARBA" id="ARBA00007301"/>
    </source>
</evidence>
<evidence type="ECO:0000313" key="11">
    <source>
        <dbReference type="Proteomes" id="UP000244441"/>
    </source>
</evidence>
<dbReference type="UniPathway" id="UPA01068">
    <property type="reaction ID" value="UER00304"/>
</dbReference>
<gene>
    <name evidence="5 10" type="primary">pdxH</name>
    <name evidence="10" type="ORF">C2869_04700</name>
</gene>
<comment type="pathway">
    <text evidence="5">Cofactor metabolism; pyridoxal 5'-phosphate salvage; pyridoxal 5'-phosphate from pyridoxine 5'-phosphate: step 1/1.</text>
</comment>
<feature type="binding site" evidence="5 6">
    <location>
        <position position="126"/>
    </location>
    <ligand>
        <name>substrate</name>
    </ligand>
</feature>
<comment type="pathway">
    <text evidence="5">Cofactor metabolism; pyridoxal 5'-phosphate salvage; pyridoxal 5'-phosphate from pyridoxamine 5'-phosphate: step 1/1.</text>
</comment>
<comment type="catalytic activity">
    <reaction evidence="5">
        <text>pyridoxine 5'-phosphate + O2 = pyridoxal 5'-phosphate + H2O2</text>
        <dbReference type="Rhea" id="RHEA:15149"/>
        <dbReference type="ChEBI" id="CHEBI:15379"/>
        <dbReference type="ChEBI" id="CHEBI:16240"/>
        <dbReference type="ChEBI" id="CHEBI:58589"/>
        <dbReference type="ChEBI" id="CHEBI:597326"/>
        <dbReference type="EC" id="1.4.3.5"/>
    </reaction>
</comment>
<dbReference type="AlphaFoldDB" id="A0A2S0VNH6"/>
<dbReference type="GO" id="GO:0004733">
    <property type="term" value="F:pyridoxamine phosphate oxidase activity"/>
    <property type="evidence" value="ECO:0007669"/>
    <property type="project" value="UniProtKB-UniRule"/>
</dbReference>
<feature type="binding site" evidence="5 6">
    <location>
        <position position="65"/>
    </location>
    <ligand>
        <name>substrate</name>
    </ligand>
</feature>
<dbReference type="Gene3D" id="2.30.110.10">
    <property type="entry name" value="Electron Transport, Fmn-binding Protein, Chain A"/>
    <property type="match status" value="1"/>
</dbReference>
<dbReference type="InterPro" id="IPR019576">
    <property type="entry name" value="Pyridoxamine_oxidase_dimer_C"/>
</dbReference>
<dbReference type="NCBIfam" id="NF004231">
    <property type="entry name" value="PRK05679.1"/>
    <property type="match status" value="1"/>
</dbReference>
<accession>A0A2S0VNH6</accession>
<dbReference type="RefSeq" id="WP_108601853.1">
    <property type="nucleotide sequence ID" value="NZ_CP026604.1"/>
</dbReference>
<proteinExistence type="inferred from homology"/>
<reference evidence="10 11" key="1">
    <citation type="submission" date="2018-01" db="EMBL/GenBank/DDBJ databases">
        <title>Genome sequence of a Cantenovulum-like bacteria.</title>
        <authorList>
            <person name="Tan W.R."/>
            <person name="Lau N.-S."/>
            <person name="Go F."/>
            <person name="Amirul A.-A.A."/>
        </authorList>
    </citation>
    <scope>NUCLEOTIDE SEQUENCE [LARGE SCALE GENOMIC DNA]</scope>
    <source>
        <strain evidence="10 11">CCB-QB4</strain>
    </source>
</reference>
<dbReference type="EMBL" id="CP026604">
    <property type="protein sequence ID" value="AWB65778.1"/>
    <property type="molecule type" value="Genomic_DNA"/>
</dbReference>
<keyword evidence="4 5" id="KW-0560">Oxidoreductase</keyword>
<dbReference type="SUPFAM" id="SSF50475">
    <property type="entry name" value="FMN-binding split barrel"/>
    <property type="match status" value="1"/>
</dbReference>
<feature type="binding site" evidence="5 6">
    <location>
        <position position="130"/>
    </location>
    <ligand>
        <name>substrate</name>
    </ligand>
</feature>
<dbReference type="InterPro" id="IPR011576">
    <property type="entry name" value="Pyridox_Oxase_N"/>
</dbReference>
<sequence length="212" mass="24486">MDLANQRREYRYANLDLEQANKDPLPQLLSWLDQAQAAQIVDASAMTLSTVDEQGMPSSRTVLLKGIDQKGLVFYTNLASSKAKDISVNNQVCLHFAWLQQDRQVRVQGVANRLSTTQVLHYFLTRPRNSQLSAWASEQSRVLQSREVLIQQYEQMKQKFKDGKIPLPAHWGGYCVTPIRFEFWQGGNDRLHDRLVYRRQSDHAWSIERLAP</sequence>
<dbReference type="PIRSF" id="PIRSF000190">
    <property type="entry name" value="Pyd_amn-ph_oxd"/>
    <property type="match status" value="1"/>
</dbReference>
<evidence type="ECO:0000256" key="7">
    <source>
        <dbReference type="PIRSR" id="PIRSR000190-2"/>
    </source>
</evidence>
<feature type="binding site" evidence="5 7">
    <location>
        <begin position="75"/>
        <end position="76"/>
    </location>
    <ligand>
        <name>FMN</name>
        <dbReference type="ChEBI" id="CHEBI:58210"/>
    </ligand>
</feature>
<dbReference type="PANTHER" id="PTHR10851:SF0">
    <property type="entry name" value="PYRIDOXINE-5'-PHOSPHATE OXIDASE"/>
    <property type="match status" value="1"/>
</dbReference>
<keyword evidence="3 5" id="KW-0288">FMN</keyword>
<name>A0A2S0VNH6_9ALTE</name>
<keyword evidence="2 5" id="KW-0285">Flavoprotein</keyword>
<dbReference type="InterPro" id="IPR019740">
    <property type="entry name" value="Pyridox_Oxase_CS"/>
</dbReference>
<protein>
    <recommendedName>
        <fullName evidence="5">Pyridoxine/pyridoxamine 5'-phosphate oxidase</fullName>
        <ecNumber evidence="5">1.4.3.5</ecNumber>
    </recommendedName>
    <alternativeName>
        <fullName evidence="5">PNP/PMP oxidase</fullName>
        <shortName evidence="5">PNPOx</shortName>
    </alternativeName>
    <alternativeName>
        <fullName evidence="5">Pyridoxal 5'-phosphate synthase</fullName>
    </alternativeName>
</protein>
<comment type="catalytic activity">
    <reaction evidence="5">
        <text>pyridoxamine 5'-phosphate + O2 + H2O = pyridoxal 5'-phosphate + H2O2 + NH4(+)</text>
        <dbReference type="Rhea" id="RHEA:15817"/>
        <dbReference type="ChEBI" id="CHEBI:15377"/>
        <dbReference type="ChEBI" id="CHEBI:15379"/>
        <dbReference type="ChEBI" id="CHEBI:16240"/>
        <dbReference type="ChEBI" id="CHEBI:28938"/>
        <dbReference type="ChEBI" id="CHEBI:58451"/>
        <dbReference type="ChEBI" id="CHEBI:597326"/>
        <dbReference type="EC" id="1.4.3.5"/>
    </reaction>
</comment>
<comment type="caution">
    <text evidence="5">Lacks conserved residue(s) required for the propagation of feature annotation.</text>
</comment>
<comment type="similarity">
    <text evidence="1 5">Belongs to the pyridoxamine 5'-phosphate oxidase family.</text>
</comment>
<evidence type="ECO:0000259" key="8">
    <source>
        <dbReference type="Pfam" id="PF01243"/>
    </source>
</evidence>
<organism evidence="10 11">
    <name type="scientific">Saccharobesus litoralis</name>
    <dbReference type="NCBI Taxonomy" id="2172099"/>
    <lineage>
        <taxon>Bacteria</taxon>
        <taxon>Pseudomonadati</taxon>
        <taxon>Pseudomonadota</taxon>
        <taxon>Gammaproteobacteria</taxon>
        <taxon>Alteromonadales</taxon>
        <taxon>Alteromonadaceae</taxon>
        <taxon>Saccharobesus</taxon>
    </lineage>
</organism>
<dbReference type="PANTHER" id="PTHR10851">
    <property type="entry name" value="PYRIDOXINE-5-PHOSPHATE OXIDASE"/>
    <property type="match status" value="1"/>
</dbReference>
<dbReference type="InterPro" id="IPR012349">
    <property type="entry name" value="Split_barrel_FMN-bd"/>
</dbReference>
<keyword evidence="11" id="KW-1185">Reference proteome</keyword>
<feature type="domain" description="Pyridoxine 5'-phosphate oxidase dimerisation C-terminal" evidence="9">
    <location>
        <begin position="171"/>
        <end position="212"/>
    </location>
</feature>
<dbReference type="KEGG" id="cate:C2869_04700"/>
<feature type="binding site" evidence="5 6">
    <location>
        <begin position="190"/>
        <end position="192"/>
    </location>
    <ligand>
        <name>substrate</name>
    </ligand>
</feature>
<feature type="binding site" evidence="5 7">
    <location>
        <position position="82"/>
    </location>
    <ligand>
        <name>FMN</name>
        <dbReference type="ChEBI" id="CHEBI:58210"/>
    </ligand>
</feature>
<keyword evidence="5" id="KW-0664">Pyridoxine biosynthesis</keyword>
<dbReference type="EC" id="1.4.3.5" evidence="5"/>
<dbReference type="GO" id="GO:0010181">
    <property type="term" value="F:FMN binding"/>
    <property type="evidence" value="ECO:0007669"/>
    <property type="project" value="UniProtKB-UniRule"/>
</dbReference>
<feature type="binding site" evidence="5 7">
    <location>
        <begin position="139"/>
        <end position="140"/>
    </location>
    <ligand>
        <name>FMN</name>
        <dbReference type="ChEBI" id="CHEBI:58210"/>
    </ligand>
</feature>
<comment type="subunit">
    <text evidence="5">Homodimer.</text>
</comment>
<dbReference type="GO" id="GO:0008615">
    <property type="term" value="P:pyridoxine biosynthetic process"/>
    <property type="evidence" value="ECO:0007669"/>
    <property type="project" value="UniProtKB-UniRule"/>
</dbReference>
<evidence type="ECO:0000256" key="5">
    <source>
        <dbReference type="HAMAP-Rule" id="MF_01629"/>
    </source>
</evidence>
<dbReference type="Pfam" id="PF10590">
    <property type="entry name" value="PNP_phzG_C"/>
    <property type="match status" value="1"/>
</dbReference>
<dbReference type="PROSITE" id="PS01064">
    <property type="entry name" value="PYRIDOX_OXIDASE"/>
    <property type="match status" value="1"/>
</dbReference>
<feature type="binding site" evidence="5 7">
    <location>
        <position position="184"/>
    </location>
    <ligand>
        <name>FMN</name>
        <dbReference type="ChEBI" id="CHEBI:58210"/>
    </ligand>
</feature>
<feature type="binding site" evidence="5 7">
    <location>
        <position position="194"/>
    </location>
    <ligand>
        <name>FMN</name>
        <dbReference type="ChEBI" id="CHEBI:58210"/>
    </ligand>
</feature>
<dbReference type="HAMAP" id="MF_01629">
    <property type="entry name" value="PdxH"/>
    <property type="match status" value="1"/>
</dbReference>
<dbReference type="NCBIfam" id="TIGR00558">
    <property type="entry name" value="pdxH"/>
    <property type="match status" value="1"/>
</dbReference>
<evidence type="ECO:0000256" key="4">
    <source>
        <dbReference type="ARBA" id="ARBA00023002"/>
    </source>
</evidence>
<evidence type="ECO:0000256" key="2">
    <source>
        <dbReference type="ARBA" id="ARBA00022630"/>
    </source>
</evidence>
<evidence type="ECO:0000256" key="3">
    <source>
        <dbReference type="ARBA" id="ARBA00022643"/>
    </source>
</evidence>
<dbReference type="Proteomes" id="UP000244441">
    <property type="component" value="Chromosome"/>
</dbReference>
<dbReference type="OrthoDB" id="9780392at2"/>
<dbReference type="Pfam" id="PF01243">
    <property type="entry name" value="PNPOx_N"/>
    <property type="match status" value="1"/>
</dbReference>
<evidence type="ECO:0000313" key="10">
    <source>
        <dbReference type="EMBL" id="AWB65778.1"/>
    </source>
</evidence>